<feature type="compositionally biased region" description="Polar residues" evidence="2">
    <location>
        <begin position="44"/>
        <end position="55"/>
    </location>
</feature>
<feature type="region of interest" description="Disordered" evidence="2">
    <location>
        <begin position="242"/>
        <end position="312"/>
    </location>
</feature>
<feature type="region of interest" description="Disordered" evidence="2">
    <location>
        <begin position="957"/>
        <end position="1006"/>
    </location>
</feature>
<protein>
    <recommendedName>
        <fullName evidence="5">CxC1-like cysteine cluster associated with KDZ transposases domain-containing protein</fullName>
    </recommendedName>
</protein>
<organism evidence="3 4">
    <name type="scientific">Marasmius crinis-equi</name>
    <dbReference type="NCBI Taxonomy" id="585013"/>
    <lineage>
        <taxon>Eukaryota</taxon>
        <taxon>Fungi</taxon>
        <taxon>Dikarya</taxon>
        <taxon>Basidiomycota</taxon>
        <taxon>Agaricomycotina</taxon>
        <taxon>Agaricomycetes</taxon>
        <taxon>Agaricomycetidae</taxon>
        <taxon>Agaricales</taxon>
        <taxon>Marasmiineae</taxon>
        <taxon>Marasmiaceae</taxon>
        <taxon>Marasmius</taxon>
    </lineage>
</organism>
<feature type="compositionally biased region" description="Acidic residues" evidence="2">
    <location>
        <begin position="282"/>
        <end position="291"/>
    </location>
</feature>
<dbReference type="Proteomes" id="UP001465976">
    <property type="component" value="Unassembled WGS sequence"/>
</dbReference>
<evidence type="ECO:0008006" key="5">
    <source>
        <dbReference type="Google" id="ProtNLM"/>
    </source>
</evidence>
<feature type="compositionally biased region" description="Basic and acidic residues" evidence="2">
    <location>
        <begin position="295"/>
        <end position="312"/>
    </location>
</feature>
<feature type="compositionally biased region" description="Acidic residues" evidence="2">
    <location>
        <begin position="382"/>
        <end position="393"/>
    </location>
</feature>
<keyword evidence="4" id="KW-1185">Reference proteome</keyword>
<reference evidence="3 4" key="1">
    <citation type="submission" date="2024-02" db="EMBL/GenBank/DDBJ databases">
        <title>A draft genome for the cacao thread blight pathogen Marasmius crinis-equi.</title>
        <authorList>
            <person name="Cohen S.P."/>
            <person name="Baruah I.K."/>
            <person name="Amoako-Attah I."/>
            <person name="Bukari Y."/>
            <person name="Meinhardt L.W."/>
            <person name="Bailey B.A."/>
        </authorList>
    </citation>
    <scope>NUCLEOTIDE SEQUENCE [LARGE SCALE GENOMIC DNA]</scope>
    <source>
        <strain evidence="3 4">GH-76</strain>
    </source>
</reference>
<feature type="region of interest" description="Disordered" evidence="2">
    <location>
        <begin position="365"/>
        <end position="420"/>
    </location>
</feature>
<feature type="compositionally biased region" description="Low complexity" evidence="2">
    <location>
        <begin position="250"/>
        <end position="261"/>
    </location>
</feature>
<feature type="compositionally biased region" description="Acidic residues" evidence="2">
    <location>
        <begin position="408"/>
        <end position="417"/>
    </location>
</feature>
<name>A0ABR3FJT0_9AGAR</name>
<dbReference type="PANTHER" id="PTHR33096:SF1">
    <property type="entry name" value="CXC1-LIKE CYSTEINE CLUSTER ASSOCIATED WITH KDZ TRANSPOSASES DOMAIN-CONTAINING PROTEIN"/>
    <property type="match status" value="1"/>
</dbReference>
<dbReference type="Pfam" id="PF18758">
    <property type="entry name" value="KDZ"/>
    <property type="match status" value="1"/>
</dbReference>
<feature type="region of interest" description="Disordered" evidence="2">
    <location>
        <begin position="1"/>
        <end position="90"/>
    </location>
</feature>
<feature type="compositionally biased region" description="Acidic residues" evidence="2">
    <location>
        <begin position="975"/>
        <end position="992"/>
    </location>
</feature>
<gene>
    <name evidence="3" type="ORF">V5O48_006326</name>
</gene>
<accession>A0ABR3FJT0</accession>
<evidence type="ECO:0000256" key="1">
    <source>
        <dbReference type="SAM" id="Coils"/>
    </source>
</evidence>
<comment type="caution">
    <text evidence="3">The sequence shown here is derived from an EMBL/GenBank/DDBJ whole genome shotgun (WGS) entry which is preliminary data.</text>
</comment>
<feature type="coiled-coil region" evidence="1">
    <location>
        <begin position="661"/>
        <end position="719"/>
    </location>
</feature>
<feature type="compositionally biased region" description="Basic and acidic residues" evidence="2">
    <location>
        <begin position="367"/>
        <end position="377"/>
    </location>
</feature>
<dbReference type="PANTHER" id="PTHR33096">
    <property type="entry name" value="CXC2 DOMAIN-CONTAINING PROTEIN"/>
    <property type="match status" value="1"/>
</dbReference>
<evidence type="ECO:0000256" key="2">
    <source>
        <dbReference type="SAM" id="MobiDB-lite"/>
    </source>
</evidence>
<evidence type="ECO:0000313" key="4">
    <source>
        <dbReference type="Proteomes" id="UP001465976"/>
    </source>
</evidence>
<proteinExistence type="predicted"/>
<dbReference type="EMBL" id="JBAHYK010000286">
    <property type="protein sequence ID" value="KAL0575641.1"/>
    <property type="molecule type" value="Genomic_DNA"/>
</dbReference>
<sequence length="1006" mass="115520">MSRPRIPNKFSAAQPPKTPNYGLIPTKRPHPLSSRPDPMIYLANGQSFTQDSTLPTKIGQVGFRDPPPRDLPVLNKRKRAEESSKDEEQPTWVLEDVAEAGISPHANKRSKQSRRWMKDVIPQLISPYTELLRETDNLHEDPVPCLSEITLEICQCTPAGVQLVQMGLFPCTPCYPSLAVDIKILEFVRGLFLRVAPNHRAWCDTVTEFLDGQGFRMAGKNALKHATKGLVDGIVRRFRQQRTSFDEGQSASSSRPPSSMSEYEFPPDTSPPSSRPASPSGDGDDDDEDLPETYIDDRRSPEDNEEANTKRARFDNTALNLTAPSEYLRSRCPLCFGGAYFSRNGELEYVPPHLFDACFTQKHNKTRGRDPLKKHPDSLFVSEEELREAEEYVEDLRPSNPKSKKEDEGEEDGEDGYEGTMRVPRSALNGCHESFTAADERRQKASTQFFDCTGLMALMCRHDRVLWLANMTSAGEKQFYVIALLRKLFQNLPDDFLVGLLYDIGCQLDRSCEKWDFLEEFRDRIAFAISVFHAFGHHWACQLVYHPRKRKGFGLSDGEGCERFWHSISRLIPYLRVCGYYQRLYTLDCQVEHQDNENLQGLATWLTRKLSDAQAAEILGRREMEDLGESEAFLRESQVEEQTKPLPKRSNQLGKKAVEEVMRLRTAVEMLEKKVRELEDVVLDLDADELEHAQAVQHLPDAQRKLADARRKRKSKEQLLGVKESQAVRHLVASPFLRDRMKALALKTRLMAQLRARKFQRDRLERSFRKQANEAKLHAQIEQSVKRQDPGIQKLARDYNTLAKKLQEMVLNKPRQCPSNAVAPKSIPMESLFSLDVDDEIWQDVGLTDEWDRTELPPWLADDNVRAGIRGLLSHDRAKEEIGRLMQERDAMQYWFSEEWAVIEEAIHQTNHPDHRFLLLQRREALLRLCVLDWGPLDKELAEAREEMTVELLEEEHWQEKEGPNGSHLAGGIEDHDEEEEEEEGVDYDEADLNTIDTFDMVDQND</sequence>
<keyword evidence="1" id="KW-0175">Coiled coil</keyword>
<dbReference type="InterPro" id="IPR040521">
    <property type="entry name" value="KDZ"/>
</dbReference>
<feature type="compositionally biased region" description="Basic and acidic residues" evidence="2">
    <location>
        <begin position="79"/>
        <end position="88"/>
    </location>
</feature>
<evidence type="ECO:0000313" key="3">
    <source>
        <dbReference type="EMBL" id="KAL0575641.1"/>
    </source>
</evidence>